<dbReference type="InterPro" id="IPR003594">
    <property type="entry name" value="HATPase_dom"/>
</dbReference>
<dbReference type="PANTHER" id="PTHR43065:SF42">
    <property type="entry name" value="TWO-COMPONENT SENSOR PPRA"/>
    <property type="match status" value="1"/>
</dbReference>
<dbReference type="PRINTS" id="PR00344">
    <property type="entry name" value="BCTRLSENSOR"/>
</dbReference>
<dbReference type="InterPro" id="IPR005467">
    <property type="entry name" value="His_kinase_dom"/>
</dbReference>
<dbReference type="InterPro" id="IPR001789">
    <property type="entry name" value="Sig_transdc_resp-reg_receiver"/>
</dbReference>
<dbReference type="GO" id="GO:0005524">
    <property type="term" value="F:ATP binding"/>
    <property type="evidence" value="ECO:0007669"/>
    <property type="project" value="UniProtKB-KW"/>
</dbReference>
<feature type="modified residue" description="4-aspartylphosphate" evidence="6">
    <location>
        <position position="748"/>
    </location>
</feature>
<feature type="compositionally biased region" description="Low complexity" evidence="8">
    <location>
        <begin position="839"/>
        <end position="865"/>
    </location>
</feature>
<dbReference type="InterPro" id="IPR035965">
    <property type="entry name" value="PAS-like_dom_sf"/>
</dbReference>
<feature type="region of interest" description="Disordered" evidence="8">
    <location>
        <begin position="823"/>
        <end position="905"/>
    </location>
</feature>
<evidence type="ECO:0000313" key="12">
    <source>
        <dbReference type="Proteomes" id="UP001139516"/>
    </source>
</evidence>
<keyword evidence="4" id="KW-0808">Transferase</keyword>
<dbReference type="InterPro" id="IPR011006">
    <property type="entry name" value="CheY-like_superfamily"/>
</dbReference>
<dbReference type="Gene3D" id="3.30.450.40">
    <property type="match status" value="1"/>
</dbReference>
<dbReference type="SMART" id="SM00387">
    <property type="entry name" value="HATPase_c"/>
    <property type="match status" value="1"/>
</dbReference>
<dbReference type="PANTHER" id="PTHR43065">
    <property type="entry name" value="SENSOR HISTIDINE KINASE"/>
    <property type="match status" value="1"/>
</dbReference>
<keyword evidence="12" id="KW-1185">Reference proteome</keyword>
<dbReference type="SMART" id="SM00448">
    <property type="entry name" value="REC"/>
    <property type="match status" value="1"/>
</dbReference>
<reference evidence="11" key="1">
    <citation type="submission" date="2022-04" db="EMBL/GenBank/DDBJ databases">
        <title>Roseomonas acroporae sp. nov., isolated from coral Acropora digitifera.</title>
        <authorList>
            <person name="Sun H."/>
        </authorList>
    </citation>
    <scope>NUCLEOTIDE SEQUENCE</scope>
    <source>
        <strain evidence="11">NAR14</strain>
    </source>
</reference>
<evidence type="ECO:0000256" key="5">
    <source>
        <dbReference type="ARBA" id="ARBA00022777"/>
    </source>
</evidence>
<evidence type="ECO:0000259" key="10">
    <source>
        <dbReference type="PROSITE" id="PS50110"/>
    </source>
</evidence>
<keyword evidence="11" id="KW-0547">Nucleotide-binding</keyword>
<evidence type="ECO:0000256" key="1">
    <source>
        <dbReference type="ARBA" id="ARBA00000085"/>
    </source>
</evidence>
<keyword evidence="5" id="KW-0418">Kinase</keyword>
<evidence type="ECO:0000256" key="4">
    <source>
        <dbReference type="ARBA" id="ARBA00022679"/>
    </source>
</evidence>
<dbReference type="AlphaFoldDB" id="A0A9X1YD50"/>
<sequence>MTEPGGAGRRAATREETDAWPAGGGEVGALLRRPGFSAAGLGPPDRWPPSLRGVVELVAASRQAMFVAWGAELAFLYNDAYVPIFAERHPAALGLPFREVWSDIWPQFAPLVDRTMRGEASLHREMLIPMMREGRFRDTWFTFSYTPLRDEAGRIAGILCATMEVTDQVLGKQRERAALAALHERTAALETVNRAGIAITGETDLGRVAQTVTDAGVALTGAEFGAFFYEAHGARGAEGAGAGAGGVEGSGTEGSGVEGSGTEGLGPAGSGYRIFALSGVDRAAFAGFPMPRNTALFAPTLSGQSVVRSDDITRDPRYGKNAPHAGMPPGHLPVRSYLAVPVRSRTGEPIGALLFGHSRPGRFSETDEASLVSVAGQAAVAIDNARLLEAADREIRRRRRVEEQLRQLNETLEARVAAEIAERRQAAAALQQAQKMESIGRLTGGIAHDFNNLLQVVAGNLHLLARDVAGNARAERRVANALAGAMRGARLASQLLAFGRRQPLEPKVVNIASLVAGMDDLLRRALGEAIVVDLRIDGALWNTLVDPVQLETALLNLAINARDAMDGAGRLTIVAGNAALDARHAAADAEAAPGDYVVLSVGDTGCGMPPEVLAQAFEPFFSTKPEGKGTGLGLSMVYGFVRQSGGHVRIRSEVGVGTVVRLFLPRAAGAGEAAAAGAEAGPLSAAAGAGSLVGGTETILVVEDDEQVRTTVVEMLGDLGYRVLAAPDATVALAMLEGDAVVDLLFTDVIMPGPLRSTELARLARERRPGLAVLFTSGYTENTLMQGNRLGADIELLSKPYASEALARRIRHLLAGRATRHAATGAAGEAVPDGAPDRAAPSATLEEAAASGVVGGAAPSGVVESTAPSGVVENATPSGVRDAPRGSAADPRRGGAGPNPERRCS</sequence>
<dbReference type="PROSITE" id="PS50110">
    <property type="entry name" value="RESPONSE_REGULATORY"/>
    <property type="match status" value="1"/>
</dbReference>
<comment type="caution">
    <text evidence="11">The sequence shown here is derived from an EMBL/GenBank/DDBJ whole genome shotgun (WGS) entry which is preliminary data.</text>
</comment>
<dbReference type="SMART" id="SM00388">
    <property type="entry name" value="HisKA"/>
    <property type="match status" value="1"/>
</dbReference>
<dbReference type="InterPro" id="IPR004358">
    <property type="entry name" value="Sig_transdc_His_kin-like_C"/>
</dbReference>
<dbReference type="SUPFAM" id="SSF55874">
    <property type="entry name" value="ATPase domain of HSP90 chaperone/DNA topoisomerase II/histidine kinase"/>
    <property type="match status" value="1"/>
</dbReference>
<dbReference type="SUPFAM" id="SSF55781">
    <property type="entry name" value="GAF domain-like"/>
    <property type="match status" value="1"/>
</dbReference>
<dbReference type="Pfam" id="PF00072">
    <property type="entry name" value="Response_reg"/>
    <property type="match status" value="1"/>
</dbReference>
<dbReference type="Gene3D" id="1.10.287.130">
    <property type="match status" value="1"/>
</dbReference>
<dbReference type="CDD" id="cd18161">
    <property type="entry name" value="REC_hyHK_blue-like"/>
    <property type="match status" value="1"/>
</dbReference>
<dbReference type="Pfam" id="PF13185">
    <property type="entry name" value="GAF_2"/>
    <property type="match status" value="1"/>
</dbReference>
<dbReference type="SMART" id="SM00065">
    <property type="entry name" value="GAF"/>
    <property type="match status" value="1"/>
</dbReference>
<dbReference type="RefSeq" id="WP_248669646.1">
    <property type="nucleotide sequence ID" value="NZ_JALPRX010000133.1"/>
</dbReference>
<evidence type="ECO:0000259" key="9">
    <source>
        <dbReference type="PROSITE" id="PS50109"/>
    </source>
</evidence>
<dbReference type="EMBL" id="JALPRX010000133">
    <property type="protein sequence ID" value="MCK8787597.1"/>
    <property type="molecule type" value="Genomic_DNA"/>
</dbReference>
<dbReference type="PROSITE" id="PS50109">
    <property type="entry name" value="HIS_KIN"/>
    <property type="match status" value="1"/>
</dbReference>
<evidence type="ECO:0000256" key="7">
    <source>
        <dbReference type="SAM" id="Coils"/>
    </source>
</evidence>
<proteinExistence type="predicted"/>
<protein>
    <recommendedName>
        <fullName evidence="2">histidine kinase</fullName>
        <ecNumber evidence="2">2.7.13.3</ecNumber>
    </recommendedName>
</protein>
<dbReference type="Pfam" id="PF02518">
    <property type="entry name" value="HATPase_c"/>
    <property type="match status" value="1"/>
</dbReference>
<dbReference type="SUPFAM" id="SSF52172">
    <property type="entry name" value="CheY-like"/>
    <property type="match status" value="1"/>
</dbReference>
<evidence type="ECO:0000256" key="6">
    <source>
        <dbReference type="PROSITE-ProRule" id="PRU00169"/>
    </source>
</evidence>
<dbReference type="InterPro" id="IPR036890">
    <property type="entry name" value="HATPase_C_sf"/>
</dbReference>
<accession>A0A9X1YD50</accession>
<dbReference type="GO" id="GO:0000155">
    <property type="term" value="F:phosphorelay sensor kinase activity"/>
    <property type="evidence" value="ECO:0007669"/>
    <property type="project" value="InterPro"/>
</dbReference>
<dbReference type="Pfam" id="PF08448">
    <property type="entry name" value="PAS_4"/>
    <property type="match status" value="1"/>
</dbReference>
<gene>
    <name evidence="11" type="ORF">M0638_24835</name>
</gene>
<dbReference type="Gene3D" id="3.40.50.2300">
    <property type="match status" value="1"/>
</dbReference>
<feature type="domain" description="Histidine kinase" evidence="9">
    <location>
        <begin position="445"/>
        <end position="668"/>
    </location>
</feature>
<dbReference type="Gene3D" id="3.30.565.10">
    <property type="entry name" value="Histidine kinase-like ATPase, C-terminal domain"/>
    <property type="match status" value="1"/>
</dbReference>
<keyword evidence="3 6" id="KW-0597">Phosphoprotein</keyword>
<organism evidence="11 12">
    <name type="scientific">Roseomonas acroporae</name>
    <dbReference type="NCBI Taxonomy" id="2937791"/>
    <lineage>
        <taxon>Bacteria</taxon>
        <taxon>Pseudomonadati</taxon>
        <taxon>Pseudomonadota</taxon>
        <taxon>Alphaproteobacteria</taxon>
        <taxon>Acetobacterales</taxon>
        <taxon>Roseomonadaceae</taxon>
        <taxon>Roseomonas</taxon>
    </lineage>
</organism>
<evidence type="ECO:0000256" key="2">
    <source>
        <dbReference type="ARBA" id="ARBA00012438"/>
    </source>
</evidence>
<feature type="domain" description="Response regulatory" evidence="10">
    <location>
        <begin position="698"/>
        <end position="814"/>
    </location>
</feature>
<dbReference type="InterPro" id="IPR036097">
    <property type="entry name" value="HisK_dim/P_sf"/>
</dbReference>
<feature type="region of interest" description="Disordered" evidence="8">
    <location>
        <begin position="239"/>
        <end position="264"/>
    </location>
</feature>
<feature type="region of interest" description="Disordered" evidence="8">
    <location>
        <begin position="1"/>
        <end position="25"/>
    </location>
</feature>
<dbReference type="SUPFAM" id="SSF55785">
    <property type="entry name" value="PYP-like sensor domain (PAS domain)"/>
    <property type="match status" value="1"/>
</dbReference>
<dbReference type="Gene3D" id="3.30.450.20">
    <property type="entry name" value="PAS domain"/>
    <property type="match status" value="1"/>
</dbReference>
<name>A0A9X1YD50_9PROT</name>
<dbReference type="EC" id="2.7.13.3" evidence="2"/>
<dbReference type="InterPro" id="IPR003661">
    <property type="entry name" value="HisK_dim/P_dom"/>
</dbReference>
<comment type="catalytic activity">
    <reaction evidence="1">
        <text>ATP + protein L-histidine = ADP + protein N-phospho-L-histidine.</text>
        <dbReference type="EC" id="2.7.13.3"/>
    </reaction>
</comment>
<feature type="coiled-coil region" evidence="7">
    <location>
        <begin position="384"/>
        <end position="422"/>
    </location>
</feature>
<evidence type="ECO:0000256" key="3">
    <source>
        <dbReference type="ARBA" id="ARBA00022553"/>
    </source>
</evidence>
<dbReference type="Proteomes" id="UP001139516">
    <property type="component" value="Unassembled WGS sequence"/>
</dbReference>
<evidence type="ECO:0000313" key="11">
    <source>
        <dbReference type="EMBL" id="MCK8787597.1"/>
    </source>
</evidence>
<dbReference type="InterPro" id="IPR013656">
    <property type="entry name" value="PAS_4"/>
</dbReference>
<dbReference type="InterPro" id="IPR003018">
    <property type="entry name" value="GAF"/>
</dbReference>
<dbReference type="SUPFAM" id="SSF47384">
    <property type="entry name" value="Homodimeric domain of signal transducing histidine kinase"/>
    <property type="match status" value="1"/>
</dbReference>
<dbReference type="InterPro" id="IPR029016">
    <property type="entry name" value="GAF-like_dom_sf"/>
</dbReference>
<keyword evidence="11" id="KW-0067">ATP-binding</keyword>
<evidence type="ECO:0000256" key="8">
    <source>
        <dbReference type="SAM" id="MobiDB-lite"/>
    </source>
</evidence>
<keyword evidence="7" id="KW-0175">Coiled coil</keyword>